<keyword evidence="1" id="KW-0596">Phosphopantetheine</keyword>
<keyword evidence="5" id="KW-1185">Reference proteome</keyword>
<reference evidence="4 5" key="1">
    <citation type="submission" date="2019-02" db="EMBL/GenBank/DDBJ databases">
        <title>Draft Genome Sequence of Streptomyces sp. AM-2504, identified by 16S rRNA comparative analysis as a Streptomyces Kasugaensis strain.</title>
        <authorList>
            <person name="Napolioni V."/>
            <person name="Giuliodori A.M."/>
            <person name="Spurio R."/>
            <person name="Fabbretti A."/>
        </authorList>
    </citation>
    <scope>NUCLEOTIDE SEQUENCE [LARGE SCALE GENOMIC DNA]</scope>
    <source>
        <strain evidence="4 5">AM-2504</strain>
    </source>
</reference>
<feature type="non-terminal residue" evidence="4">
    <location>
        <position position="366"/>
    </location>
</feature>
<proteinExistence type="predicted"/>
<organism evidence="4 5">
    <name type="scientific">Streptomyces kasugaensis</name>
    <dbReference type="NCBI Taxonomy" id="1946"/>
    <lineage>
        <taxon>Bacteria</taxon>
        <taxon>Bacillati</taxon>
        <taxon>Actinomycetota</taxon>
        <taxon>Actinomycetes</taxon>
        <taxon>Kitasatosporales</taxon>
        <taxon>Streptomycetaceae</taxon>
        <taxon>Streptomyces</taxon>
    </lineage>
</organism>
<dbReference type="PANTHER" id="PTHR45398">
    <property type="match status" value="1"/>
</dbReference>
<dbReference type="Pfam" id="PF00668">
    <property type="entry name" value="Condensation"/>
    <property type="match status" value="1"/>
</dbReference>
<evidence type="ECO:0000313" key="4">
    <source>
        <dbReference type="EMBL" id="TBO54391.1"/>
    </source>
</evidence>
<dbReference type="Gene3D" id="3.30.559.10">
    <property type="entry name" value="Chloramphenicol acetyltransferase-like domain"/>
    <property type="match status" value="1"/>
</dbReference>
<accession>A0A4V2JHF0</accession>
<evidence type="ECO:0000259" key="3">
    <source>
        <dbReference type="Pfam" id="PF00668"/>
    </source>
</evidence>
<feature type="non-terminal residue" evidence="4">
    <location>
        <position position="1"/>
    </location>
</feature>
<evidence type="ECO:0000256" key="2">
    <source>
        <dbReference type="ARBA" id="ARBA00022553"/>
    </source>
</evidence>
<feature type="domain" description="Condensation" evidence="3">
    <location>
        <begin position="1"/>
        <end position="348"/>
    </location>
</feature>
<dbReference type="RefSeq" id="WP_242641342.1">
    <property type="nucleotide sequence ID" value="NZ_SIXH01000935.1"/>
</dbReference>
<dbReference type="InterPro" id="IPR023213">
    <property type="entry name" value="CAT-like_dom_sf"/>
</dbReference>
<dbReference type="InterPro" id="IPR001242">
    <property type="entry name" value="Condensation_dom"/>
</dbReference>
<dbReference type="GO" id="GO:0003824">
    <property type="term" value="F:catalytic activity"/>
    <property type="evidence" value="ECO:0007669"/>
    <property type="project" value="InterPro"/>
</dbReference>
<sequence length="366" mass="40116">FLHSLDKEAGTYTIPWALRLTGRLDAGALRAALGDVVARHEVLRTVFPEVDGEPYQRVLAAADARPELDEIAGPASLAGLRPVLDEAARHRFDLATELPVRGRLYRLGESGDEFVLLLLFHHIACDGWSYAPLAHDLMAAYEARCAGAAPELPALPVQYADYTLWQRELLGDENDPESVLARQVAYWKEQLAGLPERIELPTDRPRPAVASQRGDMVRFEWDAELHGKLSELARAEGASLFMVLQAGLAVLLSRLGAGDDIPIGMPIAGRTDEALDDLVGFFVNTLVMRTDTSGNPSFRELLGRVRETALGAYANQDVPFEHLVEVLNPERSMSHHPLFQVSLAVQNAADVDLRVPGLRIGAQLLS</sequence>
<keyword evidence="2" id="KW-0597">Phosphoprotein</keyword>
<gene>
    <name evidence="4" type="ORF">EYS09_38765</name>
</gene>
<evidence type="ECO:0000256" key="1">
    <source>
        <dbReference type="ARBA" id="ARBA00022450"/>
    </source>
</evidence>
<dbReference type="PANTHER" id="PTHR45398:SF1">
    <property type="entry name" value="ENZYME, PUTATIVE (JCVI)-RELATED"/>
    <property type="match status" value="1"/>
</dbReference>
<protein>
    <recommendedName>
        <fullName evidence="3">Condensation domain-containing protein</fullName>
    </recommendedName>
</protein>
<dbReference type="EMBL" id="SIXH01000935">
    <property type="protein sequence ID" value="TBO54391.1"/>
    <property type="molecule type" value="Genomic_DNA"/>
</dbReference>
<name>A0A4V2JHF0_STRKA</name>
<dbReference type="Gene3D" id="3.30.559.30">
    <property type="entry name" value="Nonribosomal peptide synthetase, condensation domain"/>
    <property type="match status" value="1"/>
</dbReference>
<evidence type="ECO:0000313" key="5">
    <source>
        <dbReference type="Proteomes" id="UP000292452"/>
    </source>
</evidence>
<dbReference type="SUPFAM" id="SSF52777">
    <property type="entry name" value="CoA-dependent acyltransferases"/>
    <property type="match status" value="2"/>
</dbReference>
<comment type="caution">
    <text evidence="4">The sequence shown here is derived from an EMBL/GenBank/DDBJ whole genome shotgun (WGS) entry which is preliminary data.</text>
</comment>
<dbReference type="GO" id="GO:0008610">
    <property type="term" value="P:lipid biosynthetic process"/>
    <property type="evidence" value="ECO:0007669"/>
    <property type="project" value="UniProtKB-ARBA"/>
</dbReference>
<dbReference type="Proteomes" id="UP000292452">
    <property type="component" value="Unassembled WGS sequence"/>
</dbReference>
<dbReference type="FunFam" id="3.30.559.30:FF:000001">
    <property type="entry name" value="Non-ribosomal peptide synthetase"/>
    <property type="match status" value="1"/>
</dbReference>
<dbReference type="CDD" id="cd19540">
    <property type="entry name" value="LCL_NRPS-like"/>
    <property type="match status" value="1"/>
</dbReference>
<dbReference type="AlphaFoldDB" id="A0A4V2JHF0"/>